<evidence type="ECO:0000313" key="2">
    <source>
        <dbReference type="Proteomes" id="UP001152795"/>
    </source>
</evidence>
<dbReference type="OrthoDB" id="10069551at2759"/>
<dbReference type="EMBL" id="CACRXK020020107">
    <property type="protein sequence ID" value="CAB4034428.1"/>
    <property type="molecule type" value="Genomic_DNA"/>
</dbReference>
<evidence type="ECO:0000313" key="1">
    <source>
        <dbReference type="EMBL" id="CAB4034428.1"/>
    </source>
</evidence>
<dbReference type="AlphaFoldDB" id="A0A7D9JRS0"/>
<reference evidence="1" key="1">
    <citation type="submission" date="2020-04" db="EMBL/GenBank/DDBJ databases">
        <authorList>
            <person name="Alioto T."/>
            <person name="Alioto T."/>
            <person name="Gomez Garrido J."/>
        </authorList>
    </citation>
    <scope>NUCLEOTIDE SEQUENCE</scope>
    <source>
        <strain evidence="1">A484AB</strain>
    </source>
</reference>
<dbReference type="PANTHER" id="PTHR47510:SF3">
    <property type="entry name" value="ENDO_EXONUCLEASE_PHOSPHATASE DOMAIN-CONTAINING PROTEIN"/>
    <property type="match status" value="1"/>
</dbReference>
<gene>
    <name evidence="1" type="ORF">PACLA_8A024187</name>
</gene>
<comment type="caution">
    <text evidence="1">The sequence shown here is derived from an EMBL/GenBank/DDBJ whole genome shotgun (WGS) entry which is preliminary data.</text>
</comment>
<name>A0A7D9JRS0_PARCT</name>
<organism evidence="1 2">
    <name type="scientific">Paramuricea clavata</name>
    <name type="common">Red gorgonian</name>
    <name type="synonym">Violescent sea-whip</name>
    <dbReference type="NCBI Taxonomy" id="317549"/>
    <lineage>
        <taxon>Eukaryota</taxon>
        <taxon>Metazoa</taxon>
        <taxon>Cnidaria</taxon>
        <taxon>Anthozoa</taxon>
        <taxon>Octocorallia</taxon>
        <taxon>Malacalcyonacea</taxon>
        <taxon>Plexauridae</taxon>
        <taxon>Paramuricea</taxon>
    </lineage>
</organism>
<protein>
    <submittedName>
        <fullName evidence="1">Uncharacterized protein</fullName>
    </submittedName>
</protein>
<accession>A0A7D9JRS0</accession>
<dbReference type="Proteomes" id="UP001152795">
    <property type="component" value="Unassembled WGS sequence"/>
</dbReference>
<sequence>MPVFCELDTGKVPFTKSKVSYRNLSAMNLGADLSNSDLYKNTDMFDKNELAICYNEILESAINKHAPLRTKTNFSRPYVPWFNTEVKSAKREQRRAERKWRRTKQLDGFEIYESKKNYMIFVMNRVRKKFYTDFVLEHSSDQRILFNAAKSLFHQKNDLNFSAYEDQNMLASDIGEFFVQKIENIRNELDLSDSHNCVLDESIALNACLDPFEQSSEEDVKNLITKSNGKTSSLDPMPTSIVVQCQDVLLPVLTRMINMSLDSGVFPDKWKVADVRPLLKKWNLDTCF</sequence>
<keyword evidence="2" id="KW-1185">Reference proteome</keyword>
<dbReference type="PANTHER" id="PTHR47510">
    <property type="entry name" value="REVERSE TRANSCRIPTASE DOMAIN-CONTAINING PROTEIN"/>
    <property type="match status" value="1"/>
</dbReference>
<proteinExistence type="predicted"/>